<evidence type="ECO:0000313" key="3">
    <source>
        <dbReference type="Proteomes" id="UP000685013"/>
    </source>
</evidence>
<feature type="domain" description="Gag1-like clamp" evidence="1">
    <location>
        <begin position="245"/>
        <end position="285"/>
    </location>
</feature>
<dbReference type="PANTHER" id="PTHR33373:SF23">
    <property type="entry name" value="DUF4050 DOMAIN-CONTAINING PROTEIN"/>
    <property type="match status" value="1"/>
</dbReference>
<accession>A0AAV6MG32</accession>
<dbReference type="PANTHER" id="PTHR33373">
    <property type="entry name" value="OS07G0479600 PROTEIN"/>
    <property type="match status" value="1"/>
</dbReference>
<name>A0AAV6MG32_9ROSI</name>
<feature type="non-terminal residue" evidence="2">
    <location>
        <position position="1"/>
    </location>
</feature>
<dbReference type="Proteomes" id="UP000685013">
    <property type="component" value="Chromosome 14"/>
</dbReference>
<dbReference type="AlphaFoldDB" id="A0AAV6MG32"/>
<keyword evidence="3" id="KW-1185">Reference proteome</keyword>
<evidence type="ECO:0000313" key="2">
    <source>
        <dbReference type="EMBL" id="KAG6580622.1"/>
    </source>
</evidence>
<organism evidence="2 3">
    <name type="scientific">Cucurbita argyrosperma subsp. sororia</name>
    <dbReference type="NCBI Taxonomy" id="37648"/>
    <lineage>
        <taxon>Eukaryota</taxon>
        <taxon>Viridiplantae</taxon>
        <taxon>Streptophyta</taxon>
        <taxon>Embryophyta</taxon>
        <taxon>Tracheophyta</taxon>
        <taxon>Spermatophyta</taxon>
        <taxon>Magnoliopsida</taxon>
        <taxon>eudicotyledons</taxon>
        <taxon>Gunneridae</taxon>
        <taxon>Pentapetalae</taxon>
        <taxon>rosids</taxon>
        <taxon>fabids</taxon>
        <taxon>Cucurbitales</taxon>
        <taxon>Cucurbitaceae</taxon>
        <taxon>Cucurbiteae</taxon>
        <taxon>Cucurbita</taxon>
    </lineage>
</organism>
<dbReference type="Pfam" id="PF13259">
    <property type="entry name" value="clamp_Gag1-like"/>
    <property type="match status" value="1"/>
</dbReference>
<dbReference type="InterPro" id="IPR025124">
    <property type="entry name" value="Gag1-like_clamp"/>
</dbReference>
<gene>
    <name evidence="2" type="ORF">SDJN03_20624</name>
</gene>
<evidence type="ECO:0000259" key="1">
    <source>
        <dbReference type="Pfam" id="PF13259"/>
    </source>
</evidence>
<dbReference type="EMBL" id="JAGKQH010000014">
    <property type="protein sequence ID" value="KAG6580622.1"/>
    <property type="molecule type" value="Genomic_DNA"/>
</dbReference>
<comment type="caution">
    <text evidence="2">The sequence shown here is derived from an EMBL/GenBank/DDBJ whole genome shotgun (WGS) entry which is preliminary data.</text>
</comment>
<reference evidence="2 3" key="1">
    <citation type="journal article" date="2021" name="Hortic Res">
        <title>The domestication of Cucurbita argyrosperma as revealed by the genome of its wild relative.</title>
        <authorList>
            <person name="Barrera-Redondo J."/>
            <person name="Sanchez-de la Vega G."/>
            <person name="Aguirre-Liguori J.A."/>
            <person name="Castellanos-Morales G."/>
            <person name="Gutierrez-Guerrero Y.T."/>
            <person name="Aguirre-Dugua X."/>
            <person name="Aguirre-Planter E."/>
            <person name="Tenaillon M.I."/>
            <person name="Lira-Saade R."/>
            <person name="Eguiarte L.E."/>
        </authorList>
    </citation>
    <scope>NUCLEOTIDE SEQUENCE [LARGE SCALE GENOMIC DNA]</scope>
    <source>
        <strain evidence="2">JBR-2021</strain>
    </source>
</reference>
<protein>
    <recommendedName>
        <fullName evidence="1">Gag1-like clamp domain-containing protein</fullName>
    </recommendedName>
</protein>
<sequence length="285" mass="32724">MKVRKGEFDDCLHEDPKGSIIVSMKTEMKIVRMYQSPALPNLINWTIIEWGIMFERSTEDHISYPQKIQKEMPLKPEAQDVGSPESTAPPTCCCCCCSSSSFVGVPDGVLNVTFNHTSAGTWQNYSRWIKGNLGQFLLRQFSFGSTPFSTLRYRIHCFAPFLRVKRITDNSSSRQWLFIMEKMEINGRNPNLKGNGNHSSGDSNVKSNEMPTFVNHAEIAWHERRREWVGDCSGNMQQVPMEPILSWTTTYEDLLLTAEPFQQPIPLAEMVDFLVDIWHEDDLYD</sequence>
<proteinExistence type="predicted"/>